<dbReference type="InterPro" id="IPR003774">
    <property type="entry name" value="AlgH-like"/>
</dbReference>
<evidence type="ECO:0000313" key="3">
    <source>
        <dbReference type="EMBL" id="RWX47629.1"/>
    </source>
</evidence>
<organism evidence="3 4">
    <name type="scientific">Candidatus Electrothrix aarhusensis</name>
    <dbReference type="NCBI Taxonomy" id="1859131"/>
    <lineage>
        <taxon>Bacteria</taxon>
        <taxon>Pseudomonadati</taxon>
        <taxon>Thermodesulfobacteriota</taxon>
        <taxon>Desulfobulbia</taxon>
        <taxon>Desulfobulbales</taxon>
        <taxon>Desulfobulbaceae</taxon>
        <taxon>Candidatus Electrothrix</taxon>
    </lineage>
</organism>
<reference evidence="3 4" key="1">
    <citation type="submission" date="2017-01" db="EMBL/GenBank/DDBJ databases">
        <title>The cable genome- insights into the physiology and evolution of filamentous bacteria capable of sulfide oxidation via long distance electron transfer.</title>
        <authorList>
            <person name="Schreiber L."/>
            <person name="Bjerg J.T."/>
            <person name="Boggild A."/>
            <person name="Van De Vossenberg J."/>
            <person name="Meysman F."/>
            <person name="Nielsen L.P."/>
            <person name="Schramm A."/>
            <person name="Kjeldsen K.U."/>
        </authorList>
    </citation>
    <scope>NUCLEOTIDE SEQUENCE [LARGE SCALE GENOMIC DNA]</scope>
    <source>
        <strain evidence="3">MCF</strain>
    </source>
</reference>
<dbReference type="Gene3D" id="3.40.1740.10">
    <property type="entry name" value="VC0467-like"/>
    <property type="match status" value="1"/>
</dbReference>
<dbReference type="AlphaFoldDB" id="A0A3S3QTW0"/>
<proteinExistence type="inferred from homology"/>
<sequence>MEDLSGHFLISTPQMPDPRFQEQVILLCAHNQEGAMGMVINKPNEEISMMEVLLGTNIPLPEGPLPPVYNGGPVEMEAGFILYNSDAEAGKSLKVTPDIYLSREAKLLEKISKGEGPENYLFLLGYAGWGPGQLEIELMDNSWLTVPGDMHVLFDTPDDLKWKQAAHRFGINISLFNNIVGNA</sequence>
<keyword evidence="4" id="KW-1185">Reference proteome</keyword>
<dbReference type="SUPFAM" id="SSF143456">
    <property type="entry name" value="VC0467-like"/>
    <property type="match status" value="1"/>
</dbReference>
<comment type="caution">
    <text evidence="3">The sequence shown here is derived from an EMBL/GenBank/DDBJ whole genome shotgun (WGS) entry which is preliminary data.</text>
</comment>
<evidence type="ECO:0000313" key="4">
    <source>
        <dbReference type="Proteomes" id="UP000287853"/>
    </source>
</evidence>
<dbReference type="PANTHER" id="PTHR30327:SF1">
    <property type="entry name" value="UPF0301 PROTEIN YQGE"/>
    <property type="match status" value="1"/>
</dbReference>
<dbReference type="Pfam" id="PF02622">
    <property type="entry name" value="DUF179"/>
    <property type="match status" value="1"/>
</dbReference>
<accession>A0A3S3QTW0</accession>
<gene>
    <name evidence="3" type="ORF">H206_06156</name>
</gene>
<dbReference type="GO" id="GO:0005829">
    <property type="term" value="C:cytosol"/>
    <property type="evidence" value="ECO:0007669"/>
    <property type="project" value="TreeGrafter"/>
</dbReference>
<dbReference type="HAMAP" id="MF_00758">
    <property type="entry name" value="UPF0301"/>
    <property type="match status" value="1"/>
</dbReference>
<dbReference type="EMBL" id="MTKO01000030">
    <property type="protein sequence ID" value="RWX47629.1"/>
    <property type="molecule type" value="Genomic_DNA"/>
</dbReference>
<name>A0A3S3QTW0_9BACT</name>
<protein>
    <recommendedName>
        <fullName evidence="2">UPF0301 protein H206_06156</fullName>
    </recommendedName>
</protein>
<evidence type="ECO:0000256" key="1">
    <source>
        <dbReference type="ARBA" id="ARBA00009600"/>
    </source>
</evidence>
<dbReference type="PANTHER" id="PTHR30327">
    <property type="entry name" value="UNCHARACTERIZED PROTEIN YQGE"/>
    <property type="match status" value="1"/>
</dbReference>
<evidence type="ECO:0000256" key="2">
    <source>
        <dbReference type="HAMAP-Rule" id="MF_00758"/>
    </source>
</evidence>
<dbReference type="Proteomes" id="UP000287853">
    <property type="component" value="Unassembled WGS sequence"/>
</dbReference>
<comment type="similarity">
    <text evidence="1 2">Belongs to the UPF0301 (AlgH) family.</text>
</comment>